<reference evidence="4" key="1">
    <citation type="submission" date="2016-11" db="UniProtKB">
        <authorList>
            <consortium name="WormBaseParasite"/>
        </authorList>
    </citation>
    <scope>IDENTIFICATION</scope>
</reference>
<dbReference type="Pfam" id="PF11923">
    <property type="entry name" value="NFACT-C"/>
    <property type="match status" value="1"/>
</dbReference>
<feature type="domain" description="NFACT protein C-terminal" evidence="2">
    <location>
        <begin position="103"/>
        <end position="139"/>
    </location>
</feature>
<keyword evidence="3" id="KW-1185">Reference proteome</keyword>
<feature type="compositionally biased region" description="Low complexity" evidence="1">
    <location>
        <begin position="22"/>
        <end position="35"/>
    </location>
</feature>
<evidence type="ECO:0000259" key="2">
    <source>
        <dbReference type="Pfam" id="PF11923"/>
    </source>
</evidence>
<feature type="region of interest" description="Disordered" evidence="1">
    <location>
        <begin position="1"/>
        <end position="97"/>
    </location>
</feature>
<protein>
    <submittedName>
        <fullName evidence="4">NFACT-C domain-containing protein</fullName>
    </submittedName>
</protein>
<dbReference type="InterPro" id="IPR021846">
    <property type="entry name" value="NFACT-C"/>
</dbReference>
<dbReference type="WBParaSite" id="MhA1_Contig527.frz3.gene6">
    <property type="protein sequence ID" value="MhA1_Contig527.frz3.gene6"/>
    <property type="gene ID" value="MhA1_Contig527.frz3.gene6"/>
</dbReference>
<feature type="compositionally biased region" description="Basic and acidic residues" evidence="1">
    <location>
        <begin position="1"/>
        <end position="18"/>
    </location>
</feature>
<proteinExistence type="predicted"/>
<evidence type="ECO:0000313" key="4">
    <source>
        <dbReference type="WBParaSite" id="MhA1_Contig527.frz3.gene6"/>
    </source>
</evidence>
<evidence type="ECO:0000313" key="3">
    <source>
        <dbReference type="Proteomes" id="UP000095281"/>
    </source>
</evidence>
<organism evidence="3 4">
    <name type="scientific">Meloidogyne hapla</name>
    <name type="common">Root-knot nematode worm</name>
    <dbReference type="NCBI Taxonomy" id="6305"/>
    <lineage>
        <taxon>Eukaryota</taxon>
        <taxon>Metazoa</taxon>
        <taxon>Ecdysozoa</taxon>
        <taxon>Nematoda</taxon>
        <taxon>Chromadorea</taxon>
        <taxon>Rhabditida</taxon>
        <taxon>Tylenchina</taxon>
        <taxon>Tylenchomorpha</taxon>
        <taxon>Tylenchoidea</taxon>
        <taxon>Meloidogynidae</taxon>
        <taxon>Meloidogyninae</taxon>
        <taxon>Meloidogyne</taxon>
    </lineage>
</organism>
<accession>A0A1I8BTV5</accession>
<dbReference type="AlphaFoldDB" id="A0A1I8BTV5"/>
<evidence type="ECO:0000256" key="1">
    <source>
        <dbReference type="SAM" id="MobiDB-lite"/>
    </source>
</evidence>
<name>A0A1I8BTV5_MELHA</name>
<sequence length="186" mass="20630">MFKLDDESIETKKIKENKSPLNENAQNNNDESTNNSEDESIEGSQNSDTTEETEEEFPDVKIRVTGTSTQKDKLKESSTSYDNKDDGDENKVSDEEAIGEVSEGDLIDSLTGHLSNEDQPIFAVPVCAPYTAMNKFKLKQDKSLTLAERTLLKTQTGDDRLIQLIPGKVRVSAPSFNAKQVAKLII</sequence>
<dbReference type="Proteomes" id="UP000095281">
    <property type="component" value="Unplaced"/>
</dbReference>